<dbReference type="PANTHER" id="PTHR31113">
    <property type="entry name" value="UPF0496 PROTEIN 3-RELATED"/>
    <property type="match status" value="1"/>
</dbReference>
<evidence type="ECO:0000256" key="3">
    <source>
        <dbReference type="ARBA" id="ARBA00022692"/>
    </source>
</evidence>
<dbReference type="AlphaFoldDB" id="A0A8B8NX77"/>
<comment type="subcellular location">
    <subcellularLocation>
        <location evidence="1">Membrane</location>
    </subcellularLocation>
</comment>
<evidence type="ECO:0000256" key="5">
    <source>
        <dbReference type="ARBA" id="ARBA00023136"/>
    </source>
</evidence>
<keyword evidence="5 6" id="KW-0472">Membrane</keyword>
<feature type="transmembrane region" description="Helical" evidence="6">
    <location>
        <begin position="208"/>
        <end position="231"/>
    </location>
</feature>
<accession>A0A8B8NX77</accession>
<evidence type="ECO:0000256" key="1">
    <source>
        <dbReference type="ARBA" id="ARBA00004370"/>
    </source>
</evidence>
<proteinExistence type="inferred from homology"/>
<gene>
    <name evidence="8" type="primary">LOC115738619</name>
</gene>
<dbReference type="InterPro" id="IPR007749">
    <property type="entry name" value="DUF677"/>
</dbReference>
<dbReference type="Proteomes" id="UP000827889">
    <property type="component" value="Chromosome 2"/>
</dbReference>
<dbReference type="OrthoDB" id="776561at2759"/>
<keyword evidence="4 6" id="KW-1133">Transmembrane helix</keyword>
<evidence type="ECO:0000256" key="6">
    <source>
        <dbReference type="SAM" id="Phobius"/>
    </source>
</evidence>
<dbReference type="PANTHER" id="PTHR31113:SF20">
    <property type="entry name" value="UPF0496 PROTEIN 2-RELATED"/>
    <property type="match status" value="1"/>
</dbReference>
<dbReference type="GO" id="GO:0016020">
    <property type="term" value="C:membrane"/>
    <property type="evidence" value="ECO:0007669"/>
    <property type="project" value="UniProtKB-SubCell"/>
</dbReference>
<dbReference type="Pfam" id="PF05055">
    <property type="entry name" value="DUF677"/>
    <property type="match status" value="1"/>
</dbReference>
<evidence type="ECO:0000313" key="8">
    <source>
        <dbReference type="RefSeq" id="XP_030527147.1"/>
    </source>
</evidence>
<keyword evidence="7" id="KW-1185">Reference proteome</keyword>
<comment type="similarity">
    <text evidence="2">Belongs to the UPF0496 family.</text>
</comment>
<reference evidence="8" key="2">
    <citation type="submission" date="2025-08" db="UniProtKB">
        <authorList>
            <consortium name="RefSeq"/>
        </authorList>
    </citation>
    <scope>IDENTIFICATION</scope>
    <source>
        <tissue evidence="8">Leaf</tissue>
    </source>
</reference>
<sequence length="378" mass="42639">MKLVFLKFRSSFPTTGESRKERLNNMSSKSSIVNREYTQAFRTRSYVEMCTKVQSQLGRISINRSLSSPSLSDTHLSESLLEPGRETLANMIKTLNIHHLLVDYFLVSSDACDVCELLLRAIHQTHANYQSIGRAIELAEIVSEDASHKEEQNRLICRELSLFASLTNPLSAITWVQFQGMHDRCMALFHELKSKHKKMRRRMKMFKACKRVGGLGLIIFSSTITAAALVVAIHSTVGILAVLGLVASCCARTCDRKGKSIRSSSYPEKSSPTGVCASLDIAAKGMYVLINDMDTVSRLAGRLHDEVEHGRWRAGMAARNCTRMGEIMWEVLKEFHAHTACFLEQLKELEEHIYFCLVTMNRSRRLVVEEILISQSMS</sequence>
<dbReference type="GeneID" id="115738619"/>
<evidence type="ECO:0000256" key="2">
    <source>
        <dbReference type="ARBA" id="ARBA00009074"/>
    </source>
</evidence>
<dbReference type="KEGG" id="rarg:115738619"/>
<evidence type="ECO:0000313" key="7">
    <source>
        <dbReference type="Proteomes" id="UP000827889"/>
    </source>
</evidence>
<dbReference type="RefSeq" id="XP_030527147.1">
    <property type="nucleotide sequence ID" value="XM_030671287.2"/>
</dbReference>
<keyword evidence="3 6" id="KW-0812">Transmembrane</keyword>
<evidence type="ECO:0000256" key="4">
    <source>
        <dbReference type="ARBA" id="ARBA00022989"/>
    </source>
</evidence>
<reference evidence="7" key="1">
    <citation type="submission" date="2025-05" db="UniProtKB">
        <authorList>
            <consortium name="RefSeq"/>
        </authorList>
    </citation>
    <scope>NUCLEOTIDE SEQUENCE [LARGE SCALE GENOMIC DNA]</scope>
</reference>
<protein>
    <submittedName>
        <fullName evidence="8">UPF0496 protein At1g20180-like</fullName>
    </submittedName>
</protein>
<organism evidence="7 8">
    <name type="scientific">Rhodamnia argentea</name>
    <dbReference type="NCBI Taxonomy" id="178133"/>
    <lineage>
        <taxon>Eukaryota</taxon>
        <taxon>Viridiplantae</taxon>
        <taxon>Streptophyta</taxon>
        <taxon>Embryophyta</taxon>
        <taxon>Tracheophyta</taxon>
        <taxon>Spermatophyta</taxon>
        <taxon>Magnoliopsida</taxon>
        <taxon>eudicotyledons</taxon>
        <taxon>Gunneridae</taxon>
        <taxon>Pentapetalae</taxon>
        <taxon>rosids</taxon>
        <taxon>malvids</taxon>
        <taxon>Myrtales</taxon>
        <taxon>Myrtaceae</taxon>
        <taxon>Myrtoideae</taxon>
        <taxon>Myrteae</taxon>
        <taxon>Australasian group</taxon>
        <taxon>Rhodamnia</taxon>
    </lineage>
</organism>
<name>A0A8B8NX77_9MYRT</name>